<dbReference type="Gene3D" id="3.40.50.150">
    <property type="entry name" value="Vaccinia Virus protein VP39"/>
    <property type="match status" value="1"/>
</dbReference>
<protein>
    <recommendedName>
        <fullName evidence="3">Small RNA 2'-O-methyltransferase</fullName>
        <ecNumber evidence="11">2.1.1.386</ecNumber>
    </recommendedName>
</protein>
<evidence type="ECO:0000256" key="12">
    <source>
        <dbReference type="ARBA" id="ARBA00048418"/>
    </source>
</evidence>
<accession>A0A8S1HLX1</accession>
<evidence type="ECO:0000256" key="2">
    <source>
        <dbReference type="ARBA" id="ARBA00009026"/>
    </source>
</evidence>
<dbReference type="InterPro" id="IPR026610">
    <property type="entry name" value="Hen1"/>
</dbReference>
<dbReference type="Proteomes" id="UP000835052">
    <property type="component" value="Unassembled WGS sequence"/>
</dbReference>
<dbReference type="GO" id="GO:0034587">
    <property type="term" value="P:piRNA processing"/>
    <property type="evidence" value="ECO:0007669"/>
    <property type="project" value="TreeGrafter"/>
</dbReference>
<comment type="catalytic activity">
    <reaction evidence="12">
        <text>small RNA 3'-end nucleotide + S-adenosyl-L-methionine = small RNA 3'-end 2'-O-methylnucleotide + S-adenosyl-L-homocysteine + H(+)</text>
        <dbReference type="Rhea" id="RHEA:37887"/>
        <dbReference type="Rhea" id="RHEA-COMP:10415"/>
        <dbReference type="Rhea" id="RHEA-COMP:10416"/>
        <dbReference type="ChEBI" id="CHEBI:15378"/>
        <dbReference type="ChEBI" id="CHEBI:57856"/>
        <dbReference type="ChEBI" id="CHEBI:59789"/>
        <dbReference type="ChEBI" id="CHEBI:74896"/>
        <dbReference type="ChEBI" id="CHEBI:74898"/>
        <dbReference type="EC" id="2.1.1.386"/>
    </reaction>
</comment>
<dbReference type="AlphaFoldDB" id="A0A8S1HLX1"/>
<feature type="region of interest" description="Disordered" evidence="13">
    <location>
        <begin position="43"/>
        <end position="80"/>
    </location>
</feature>
<dbReference type="GO" id="GO:0090486">
    <property type="term" value="F:small RNA 2'-O-methyltransferase activity"/>
    <property type="evidence" value="ECO:0007669"/>
    <property type="project" value="UniProtKB-EC"/>
</dbReference>
<dbReference type="PANTHER" id="PTHR21404">
    <property type="entry name" value="HEN1"/>
    <property type="match status" value="1"/>
</dbReference>
<evidence type="ECO:0000256" key="4">
    <source>
        <dbReference type="ARBA" id="ARBA00022603"/>
    </source>
</evidence>
<sequence length="413" mass="48239">MTEMIDIFCEATREIRFKDVILEEVAMDPCSYLEQNRRRNEEHRIGQELVEERTRRSERPKREPEPEEQEFEEEEHDEGPRQYFFPSLQTQRNDFASDVIYDFESDFQVKKIAVLGCGAMSLERSMINWIENMYCERILSVDIDPNALLEGLQKLERIVENARAERRPGPPLLFQAFLGDITEIDTRFCEADIIVSIEVIEHMSLESANKFVDNVLGVYRPKAFILSTPNRDFNPALNMKPSSFRHWDHHYEFSRQEFEDWVAEVTDRHPHYKGEINMVGTLEGFESLGARSFKYAGDLLLPLGRDKVEASISCVAMCRFLRSTELREEDLKILQPSQRRYWSFPAEEIFPFVENLGPPGFLTDTFSKIRILQNLPALSFAAVELANRGEEIRIATYPEKDELVRSLQDQFPM</sequence>
<proteinExistence type="inferred from homology"/>
<dbReference type="GO" id="GO:0046872">
    <property type="term" value="F:metal ion binding"/>
    <property type="evidence" value="ECO:0007669"/>
    <property type="project" value="UniProtKB-KW"/>
</dbReference>
<feature type="compositionally biased region" description="Acidic residues" evidence="13">
    <location>
        <begin position="65"/>
        <end position="77"/>
    </location>
</feature>
<dbReference type="GO" id="GO:0005737">
    <property type="term" value="C:cytoplasm"/>
    <property type="evidence" value="ECO:0007669"/>
    <property type="project" value="TreeGrafter"/>
</dbReference>
<comment type="similarity">
    <text evidence="2">Belongs to the methyltransferase superfamily. HEN1 family.</text>
</comment>
<dbReference type="EMBL" id="CAJGYM010000079">
    <property type="protein sequence ID" value="CAD6196791.1"/>
    <property type="molecule type" value="Genomic_DNA"/>
</dbReference>
<dbReference type="GO" id="GO:0003723">
    <property type="term" value="F:RNA binding"/>
    <property type="evidence" value="ECO:0007669"/>
    <property type="project" value="UniProtKB-KW"/>
</dbReference>
<keyword evidence="9" id="KW-0694">RNA-binding</keyword>
<evidence type="ECO:0000256" key="7">
    <source>
        <dbReference type="ARBA" id="ARBA00022723"/>
    </source>
</evidence>
<evidence type="ECO:0000256" key="5">
    <source>
        <dbReference type="ARBA" id="ARBA00022679"/>
    </source>
</evidence>
<keyword evidence="6" id="KW-0949">S-adenosyl-L-methionine</keyword>
<evidence type="ECO:0000256" key="11">
    <source>
        <dbReference type="ARBA" id="ARBA00035025"/>
    </source>
</evidence>
<dbReference type="SUPFAM" id="SSF53335">
    <property type="entry name" value="S-adenosyl-L-methionine-dependent methyltransferases"/>
    <property type="match status" value="1"/>
</dbReference>
<evidence type="ECO:0000256" key="10">
    <source>
        <dbReference type="ARBA" id="ARBA00023158"/>
    </source>
</evidence>
<feature type="compositionally biased region" description="Basic and acidic residues" evidence="13">
    <location>
        <begin position="43"/>
        <end position="64"/>
    </location>
</feature>
<reference evidence="14" key="1">
    <citation type="submission" date="2020-10" db="EMBL/GenBank/DDBJ databases">
        <authorList>
            <person name="Kikuchi T."/>
        </authorList>
    </citation>
    <scope>NUCLEOTIDE SEQUENCE</scope>
    <source>
        <strain evidence="14">NKZ352</strain>
    </source>
</reference>
<dbReference type="GO" id="GO:0001510">
    <property type="term" value="P:RNA methylation"/>
    <property type="evidence" value="ECO:0007669"/>
    <property type="project" value="InterPro"/>
</dbReference>
<evidence type="ECO:0000256" key="8">
    <source>
        <dbReference type="ARBA" id="ARBA00022842"/>
    </source>
</evidence>
<dbReference type="PANTHER" id="PTHR21404:SF3">
    <property type="entry name" value="SMALL RNA 2'-O-METHYLTRANSFERASE"/>
    <property type="match status" value="1"/>
</dbReference>
<gene>
    <name evidence="14" type="ORF">CAUJ_LOCUS12703</name>
</gene>
<keyword evidence="5" id="KW-0808">Transferase</keyword>
<dbReference type="EC" id="2.1.1.386" evidence="11"/>
<keyword evidence="4" id="KW-0489">Methyltransferase</keyword>
<evidence type="ECO:0000256" key="1">
    <source>
        <dbReference type="ARBA" id="ARBA00001946"/>
    </source>
</evidence>
<dbReference type="GO" id="GO:0030422">
    <property type="term" value="P:siRNA processing"/>
    <property type="evidence" value="ECO:0007669"/>
    <property type="project" value="TreeGrafter"/>
</dbReference>
<keyword evidence="8" id="KW-0460">Magnesium</keyword>
<keyword evidence="10" id="KW-0943">RNA-mediated gene silencing</keyword>
<comment type="caution">
    <text evidence="14">The sequence shown here is derived from an EMBL/GenBank/DDBJ whole genome shotgun (WGS) entry which is preliminary data.</text>
</comment>
<comment type="cofactor">
    <cofactor evidence="1">
        <name>Mg(2+)</name>
        <dbReference type="ChEBI" id="CHEBI:18420"/>
    </cofactor>
</comment>
<evidence type="ECO:0000256" key="6">
    <source>
        <dbReference type="ARBA" id="ARBA00022691"/>
    </source>
</evidence>
<name>A0A8S1HLX1_9PELO</name>
<evidence type="ECO:0000313" key="15">
    <source>
        <dbReference type="Proteomes" id="UP000835052"/>
    </source>
</evidence>
<organism evidence="14 15">
    <name type="scientific">Caenorhabditis auriculariae</name>
    <dbReference type="NCBI Taxonomy" id="2777116"/>
    <lineage>
        <taxon>Eukaryota</taxon>
        <taxon>Metazoa</taxon>
        <taxon>Ecdysozoa</taxon>
        <taxon>Nematoda</taxon>
        <taxon>Chromadorea</taxon>
        <taxon>Rhabditida</taxon>
        <taxon>Rhabditina</taxon>
        <taxon>Rhabditomorpha</taxon>
        <taxon>Rhabditoidea</taxon>
        <taxon>Rhabditidae</taxon>
        <taxon>Peloderinae</taxon>
        <taxon>Caenorhabditis</taxon>
    </lineage>
</organism>
<evidence type="ECO:0000256" key="13">
    <source>
        <dbReference type="SAM" id="MobiDB-lite"/>
    </source>
</evidence>
<evidence type="ECO:0000256" key="9">
    <source>
        <dbReference type="ARBA" id="ARBA00022884"/>
    </source>
</evidence>
<evidence type="ECO:0000313" key="14">
    <source>
        <dbReference type="EMBL" id="CAD6196791.1"/>
    </source>
</evidence>
<dbReference type="GO" id="GO:0005634">
    <property type="term" value="C:nucleus"/>
    <property type="evidence" value="ECO:0007669"/>
    <property type="project" value="TreeGrafter"/>
</dbReference>
<keyword evidence="7" id="KW-0479">Metal-binding</keyword>
<dbReference type="InterPro" id="IPR029063">
    <property type="entry name" value="SAM-dependent_MTases_sf"/>
</dbReference>
<evidence type="ECO:0000256" key="3">
    <source>
        <dbReference type="ARBA" id="ARBA00021330"/>
    </source>
</evidence>
<dbReference type="OrthoDB" id="2154311at2759"/>
<keyword evidence="15" id="KW-1185">Reference proteome</keyword>